<protein>
    <recommendedName>
        <fullName evidence="5">Thymidine phosphorylase</fullName>
    </recommendedName>
</protein>
<keyword evidence="1" id="KW-0328">Glycosyltransferase</keyword>
<dbReference type="Proteomes" id="UP000249046">
    <property type="component" value="Unassembled WGS sequence"/>
</dbReference>
<evidence type="ECO:0008006" key="5">
    <source>
        <dbReference type="Google" id="ProtNLM"/>
    </source>
</evidence>
<proteinExistence type="predicted"/>
<organism evidence="3 4">
    <name type="scientific">Rhodanobacter denitrificans</name>
    <dbReference type="NCBI Taxonomy" id="666685"/>
    <lineage>
        <taxon>Bacteria</taxon>
        <taxon>Pseudomonadati</taxon>
        <taxon>Pseudomonadota</taxon>
        <taxon>Gammaproteobacteria</taxon>
        <taxon>Lysobacterales</taxon>
        <taxon>Rhodanobacteraceae</taxon>
        <taxon>Rhodanobacter</taxon>
    </lineage>
</organism>
<dbReference type="Gene3D" id="1.20.970.50">
    <property type="match status" value="1"/>
</dbReference>
<comment type="caution">
    <text evidence="3">The sequence shown here is derived from an EMBL/GenBank/DDBJ whole genome shotgun (WGS) entry which is preliminary data.</text>
</comment>
<evidence type="ECO:0000256" key="1">
    <source>
        <dbReference type="ARBA" id="ARBA00022676"/>
    </source>
</evidence>
<accession>A0A2W5K3A1</accession>
<dbReference type="Gene3D" id="3.40.1030.10">
    <property type="entry name" value="Nucleoside phosphorylase/phosphoribosyltransferase catalytic domain"/>
    <property type="match status" value="1"/>
</dbReference>
<evidence type="ECO:0000313" key="3">
    <source>
        <dbReference type="EMBL" id="PZQ10459.1"/>
    </source>
</evidence>
<evidence type="ECO:0000256" key="2">
    <source>
        <dbReference type="ARBA" id="ARBA00022679"/>
    </source>
</evidence>
<dbReference type="GO" id="GO:0016757">
    <property type="term" value="F:glycosyltransferase activity"/>
    <property type="evidence" value="ECO:0007669"/>
    <property type="project" value="UniProtKB-KW"/>
</dbReference>
<dbReference type="AlphaFoldDB" id="A0A2W5K3A1"/>
<dbReference type="InterPro" id="IPR036320">
    <property type="entry name" value="Glycosyl_Trfase_fam3_N_dom_sf"/>
</dbReference>
<keyword evidence="2" id="KW-0808">Transferase</keyword>
<gene>
    <name evidence="3" type="ORF">DI564_15830</name>
</gene>
<dbReference type="SUPFAM" id="SSF47648">
    <property type="entry name" value="Nucleoside phosphorylase/phosphoribosyltransferase N-terminal domain"/>
    <property type="match status" value="1"/>
</dbReference>
<dbReference type="InterPro" id="IPR035902">
    <property type="entry name" value="Nuc_phospho_transferase"/>
</dbReference>
<reference evidence="3 4" key="1">
    <citation type="submission" date="2017-08" db="EMBL/GenBank/DDBJ databases">
        <title>Infants hospitalized years apart are colonized by the same room-sourced microbial strains.</title>
        <authorList>
            <person name="Brooks B."/>
            <person name="Olm M.R."/>
            <person name="Firek B.A."/>
            <person name="Baker R."/>
            <person name="Thomas B.C."/>
            <person name="Morowitz M.J."/>
            <person name="Banfield J.F."/>
        </authorList>
    </citation>
    <scope>NUCLEOTIDE SEQUENCE [LARGE SCALE GENOMIC DNA]</scope>
    <source>
        <strain evidence="3">S2_005_003_R2_42</strain>
    </source>
</reference>
<name>A0A2W5K3A1_9GAMM</name>
<evidence type="ECO:0000313" key="4">
    <source>
        <dbReference type="Proteomes" id="UP000249046"/>
    </source>
</evidence>
<sequence>MLAAGGVGGRLRARLYGHALDEEQYLRLLRDAVAGRLSHIELAAFVAAEVGEHVDLAETIALTRAMVRVGDRLHRAHPRVIDKHCVGDRAPAALARGDAPAAIRSGAPWRSEAVLTPIKRPALRRFYAGCTAANGRLRIRRCASSSSARPAP</sequence>
<dbReference type="EMBL" id="QFPO01000020">
    <property type="protein sequence ID" value="PZQ10459.1"/>
    <property type="molecule type" value="Genomic_DNA"/>
</dbReference>